<dbReference type="EMBL" id="JAAAHW010004478">
    <property type="protein sequence ID" value="KAF9974031.1"/>
    <property type="molecule type" value="Genomic_DNA"/>
</dbReference>
<keyword evidence="3" id="KW-1185">Reference proteome</keyword>
<reference evidence="2" key="1">
    <citation type="journal article" date="2020" name="Fungal Divers.">
        <title>Resolving the Mortierellaceae phylogeny through synthesis of multi-gene phylogenetics and phylogenomics.</title>
        <authorList>
            <person name="Vandepol N."/>
            <person name="Liber J."/>
            <person name="Desiro A."/>
            <person name="Na H."/>
            <person name="Kennedy M."/>
            <person name="Barry K."/>
            <person name="Grigoriev I.V."/>
            <person name="Miller A.N."/>
            <person name="O'Donnell K."/>
            <person name="Stajich J.E."/>
            <person name="Bonito G."/>
        </authorList>
    </citation>
    <scope>NUCLEOTIDE SEQUENCE</scope>
    <source>
        <strain evidence="2">MES-2147</strain>
    </source>
</reference>
<dbReference type="InterPro" id="IPR029058">
    <property type="entry name" value="AB_hydrolase_fold"/>
</dbReference>
<feature type="domain" description="AB hydrolase-1" evidence="1">
    <location>
        <begin position="11"/>
        <end position="235"/>
    </location>
</feature>
<dbReference type="PANTHER" id="PTHR43194">
    <property type="entry name" value="HYDROLASE ALPHA/BETA FOLD FAMILY"/>
    <property type="match status" value="1"/>
</dbReference>
<dbReference type="AlphaFoldDB" id="A0A9P6JG91"/>
<proteinExistence type="predicted"/>
<name>A0A9P6JG91_9FUNG</name>
<dbReference type="Pfam" id="PF12697">
    <property type="entry name" value="Abhydrolase_6"/>
    <property type="match status" value="1"/>
</dbReference>
<evidence type="ECO:0000313" key="3">
    <source>
        <dbReference type="Proteomes" id="UP000749646"/>
    </source>
</evidence>
<evidence type="ECO:0000259" key="1">
    <source>
        <dbReference type="Pfam" id="PF12697"/>
    </source>
</evidence>
<dbReference type="PANTHER" id="PTHR43194:SF2">
    <property type="entry name" value="PEROXISOMAL MEMBRANE PROTEIN LPX1"/>
    <property type="match status" value="1"/>
</dbReference>
<dbReference type="SUPFAM" id="SSF53474">
    <property type="entry name" value="alpha/beta-Hydrolases"/>
    <property type="match status" value="1"/>
</dbReference>
<sequence length="261" mass="29260">MSPRWTSTDMYAFDCRNQGDSAVLNKDILPDTFDWYWYATDILRVVDAFGLQKPVGVGHSVLAEVLRPGTFSAIVAVDPTMFPSSFFIISPLDDNPMSQLTLKRRDSWKDRAEAKKKLLEKAFFRAWHPEALDLYLEHGMLDIVNEDGSTGITLKCPKFQEAITFACEGTAVNDAYEQLQELRIPVHIVAGENSDINLPELVEMKVEQCRFGSADVISEAGHLLNFEKPQETANAISAFLDRIMDSGDSGDVDAERHKARL</sequence>
<protein>
    <recommendedName>
        <fullName evidence="1">AB hydrolase-1 domain-containing protein</fullName>
    </recommendedName>
</protein>
<evidence type="ECO:0000313" key="2">
    <source>
        <dbReference type="EMBL" id="KAF9974031.1"/>
    </source>
</evidence>
<dbReference type="InterPro" id="IPR000073">
    <property type="entry name" value="AB_hydrolase_1"/>
</dbReference>
<gene>
    <name evidence="2" type="ORF">BGZ65_008944</name>
</gene>
<dbReference type="OrthoDB" id="94039at2759"/>
<dbReference type="Proteomes" id="UP000749646">
    <property type="component" value="Unassembled WGS sequence"/>
</dbReference>
<comment type="caution">
    <text evidence="2">The sequence shown here is derived from an EMBL/GenBank/DDBJ whole genome shotgun (WGS) entry which is preliminary data.</text>
</comment>
<dbReference type="Gene3D" id="3.40.50.1820">
    <property type="entry name" value="alpha/beta hydrolase"/>
    <property type="match status" value="1"/>
</dbReference>
<accession>A0A9P6JG91</accession>
<dbReference type="InterPro" id="IPR050228">
    <property type="entry name" value="Carboxylesterase_BioH"/>
</dbReference>
<organism evidence="2 3">
    <name type="scientific">Modicella reniformis</name>
    <dbReference type="NCBI Taxonomy" id="1440133"/>
    <lineage>
        <taxon>Eukaryota</taxon>
        <taxon>Fungi</taxon>
        <taxon>Fungi incertae sedis</taxon>
        <taxon>Mucoromycota</taxon>
        <taxon>Mortierellomycotina</taxon>
        <taxon>Mortierellomycetes</taxon>
        <taxon>Mortierellales</taxon>
        <taxon>Mortierellaceae</taxon>
        <taxon>Modicella</taxon>
    </lineage>
</organism>